<evidence type="ECO:0000313" key="3">
    <source>
        <dbReference type="Proteomes" id="UP000073492"/>
    </source>
</evidence>
<dbReference type="EMBL" id="LFZO01000078">
    <property type="protein sequence ID" value="KXT14588.1"/>
    <property type="molecule type" value="Genomic_DNA"/>
</dbReference>
<dbReference type="CDD" id="cd09220">
    <property type="entry name" value="GH64-GluB-like"/>
    <property type="match status" value="1"/>
</dbReference>
<feature type="domain" description="GH64" evidence="1">
    <location>
        <begin position="103"/>
        <end position="467"/>
    </location>
</feature>
<dbReference type="Gene3D" id="2.60.110.10">
    <property type="entry name" value="Thaumatin"/>
    <property type="match status" value="1"/>
</dbReference>
<comment type="caution">
    <text evidence="2">The sequence shown here is derived from an EMBL/GenBank/DDBJ whole genome shotgun (WGS) entry which is preliminary data.</text>
</comment>
<gene>
    <name evidence="2" type="ORF">AC579_3700</name>
</gene>
<dbReference type="InterPro" id="IPR032477">
    <property type="entry name" value="Glyco_hydro_64"/>
</dbReference>
<dbReference type="PANTHER" id="PTHR38165:SF1">
    <property type="entry name" value="GLUCANASE B"/>
    <property type="match status" value="1"/>
</dbReference>
<name>A0A139IIJ4_9PEZI</name>
<dbReference type="AlphaFoldDB" id="A0A139IIJ4"/>
<dbReference type="PROSITE" id="PS52006">
    <property type="entry name" value="GH64"/>
    <property type="match status" value="1"/>
</dbReference>
<proteinExistence type="predicted"/>
<reference evidence="2 3" key="1">
    <citation type="submission" date="2015-07" db="EMBL/GenBank/DDBJ databases">
        <title>Comparative genomics of the Sigatoka disease complex on banana suggests a link between parallel evolutionary changes in Pseudocercospora fijiensis and Pseudocercospora eumusae and increased virulence on the banana host.</title>
        <authorList>
            <person name="Chang T.-C."/>
            <person name="Salvucci A."/>
            <person name="Crous P.W."/>
            <person name="Stergiopoulos I."/>
        </authorList>
    </citation>
    <scope>NUCLEOTIDE SEQUENCE [LARGE SCALE GENOMIC DNA]</scope>
    <source>
        <strain evidence="2 3">CBS 116634</strain>
    </source>
</reference>
<dbReference type="Proteomes" id="UP000073492">
    <property type="component" value="Unassembled WGS sequence"/>
</dbReference>
<dbReference type="STRING" id="113226.A0A139IIJ4"/>
<organism evidence="2 3">
    <name type="scientific">Pseudocercospora musae</name>
    <dbReference type="NCBI Taxonomy" id="113226"/>
    <lineage>
        <taxon>Eukaryota</taxon>
        <taxon>Fungi</taxon>
        <taxon>Dikarya</taxon>
        <taxon>Ascomycota</taxon>
        <taxon>Pezizomycotina</taxon>
        <taxon>Dothideomycetes</taxon>
        <taxon>Dothideomycetidae</taxon>
        <taxon>Mycosphaerellales</taxon>
        <taxon>Mycosphaerellaceae</taxon>
        <taxon>Pseudocercospora</taxon>
    </lineage>
</organism>
<evidence type="ECO:0000259" key="1">
    <source>
        <dbReference type="PROSITE" id="PS52006"/>
    </source>
</evidence>
<dbReference type="InterPro" id="IPR037398">
    <property type="entry name" value="Glyco_hydro_64_fam"/>
</dbReference>
<protein>
    <recommendedName>
        <fullName evidence="1">GH64 domain-containing protein</fullName>
    </recommendedName>
</protein>
<dbReference type="InterPro" id="IPR042517">
    <property type="entry name" value="Glyco_hydro_64_N_2"/>
</dbReference>
<accession>A0A139IIJ4</accession>
<dbReference type="Gene3D" id="3.30.920.50">
    <property type="entry name" value="Beta-1,3-glucanase, C-terminal domain"/>
    <property type="match status" value="1"/>
</dbReference>
<dbReference type="OrthoDB" id="10058186at2759"/>
<keyword evidence="3" id="KW-1185">Reference proteome</keyword>
<sequence>MHTLPLHDPFLSLIYDANDMAWSLKDSIRSLIKRHFKRHRKGKGSAAPSIAERIEVPNPQQVTSDSQQIPILWRPNETQESQDQKQPGPKVYNRAAVSSQAATITGTLNIVLENQTSSRNVYAYITGRATDNNGALFILQSDAKTPYYPSSPSTVGTKITTPIAIQLGAPGSTVTATIPRLAGARIWFSQDAPLTFLLNPGPGLVEPSVFNPSDPNYNVNFGFCEFTFNSSQVFVNISYVDFVSGLPIALTLNDTSGGSQHVSGMRPNGLAQVCQGLRDQTAKDGRRWSSLIVQSGGRDLRALSPNSGITMNPDWFSTYWTDYVNQVFAQYTNQPLIVDTQASWGEVQGKVNSNGYLDFGDGSVFAKPNAKNIFGQDTGPFATGGNAKTNAIIPRIAAGFTRSTLLLSNQAPNGVQPSQYYTHPTTNHYARVVHAANVDGLGYGFPYDDVTPDGGKPQEGAIYSFSPSRLTVTCGGNGAYAA</sequence>
<evidence type="ECO:0000313" key="2">
    <source>
        <dbReference type="EMBL" id="KXT14588.1"/>
    </source>
</evidence>
<dbReference type="PANTHER" id="PTHR38165">
    <property type="match status" value="1"/>
</dbReference>
<dbReference type="Pfam" id="PF16483">
    <property type="entry name" value="Glyco_hydro_64"/>
    <property type="match status" value="1"/>
</dbReference>
<dbReference type="InterPro" id="IPR037176">
    <property type="entry name" value="Osmotin/thaumatin-like_sf"/>
</dbReference>